<keyword evidence="1" id="KW-1133">Transmembrane helix</keyword>
<feature type="transmembrane region" description="Helical" evidence="1">
    <location>
        <begin position="56"/>
        <end position="74"/>
    </location>
</feature>
<accession>A0ABX5Q7G8</accession>
<evidence type="ECO:0000313" key="2">
    <source>
        <dbReference type="EMBL" id="QAA22590.1"/>
    </source>
</evidence>
<keyword evidence="3" id="KW-1185">Reference proteome</keyword>
<keyword evidence="1" id="KW-0812">Transmembrane</keyword>
<gene>
    <name evidence="2" type="ORF">C0674_08090</name>
</gene>
<evidence type="ECO:0000313" key="3">
    <source>
        <dbReference type="Proteomes" id="UP000285882"/>
    </source>
</evidence>
<dbReference type="EMBL" id="CP025688">
    <property type="protein sequence ID" value="QAA22590.1"/>
    <property type="molecule type" value="Genomic_DNA"/>
</dbReference>
<feature type="transmembrane region" description="Helical" evidence="1">
    <location>
        <begin position="205"/>
        <end position="223"/>
    </location>
</feature>
<dbReference type="RefSeq" id="WP_128166727.1">
    <property type="nucleotide sequence ID" value="NZ_CP025688.1"/>
</dbReference>
<organism evidence="2 3">
    <name type="scientific">Sporolactobacillus terrae</name>
    <dbReference type="NCBI Taxonomy" id="269673"/>
    <lineage>
        <taxon>Bacteria</taxon>
        <taxon>Bacillati</taxon>
        <taxon>Bacillota</taxon>
        <taxon>Bacilli</taxon>
        <taxon>Bacillales</taxon>
        <taxon>Sporolactobacillaceae</taxon>
        <taxon>Sporolactobacillus</taxon>
    </lineage>
</organism>
<feature type="transmembrane region" description="Helical" evidence="1">
    <location>
        <begin position="31"/>
        <end position="49"/>
    </location>
</feature>
<feature type="transmembrane region" description="Helical" evidence="1">
    <location>
        <begin position="80"/>
        <end position="99"/>
    </location>
</feature>
<feature type="transmembrane region" description="Helical" evidence="1">
    <location>
        <begin position="156"/>
        <end position="174"/>
    </location>
</feature>
<reference evidence="2 3" key="1">
    <citation type="submission" date="2018-01" db="EMBL/GenBank/DDBJ databases">
        <title>Complete genome sequencing of Sporolactobacillus terrae DLG3.</title>
        <authorList>
            <person name="Nam Y.-D."/>
            <person name="Kang J."/>
            <person name="Chung W.-H."/>
        </authorList>
    </citation>
    <scope>NUCLEOTIDE SEQUENCE [LARGE SCALE GENOMIC DNA]</scope>
    <source>
        <strain evidence="2 3">DLG3</strain>
    </source>
</reference>
<sequence>MNKELQNFLAAGCMMTGIFLLGVNLSIHSGYLFTIAPLAVLTCASSWFFMQNKRRASVITSVILMGTCITINMLESPDYWWFVYVLPIAVCFPIVVWIGSSAKSRTAAVLISILFSASYLLLNLFFETRFFWSLFPLFAMGWWPLSCSFAHLPKRFAFAGSFWIILFFMVLNGITTPNYLWMIHPTFAVLWWPLSLYFAKKPFRFAMICAVMTIVYLVSVNYLTTPNRIWAVFPAFAVLWWPLSVYYFITVPKKRNHFRT</sequence>
<dbReference type="Proteomes" id="UP000285882">
    <property type="component" value="Chromosome"/>
</dbReference>
<feature type="transmembrane region" description="Helical" evidence="1">
    <location>
        <begin position="106"/>
        <end position="124"/>
    </location>
</feature>
<name>A0ABX5Q7G8_9BACL</name>
<feature type="transmembrane region" description="Helical" evidence="1">
    <location>
        <begin position="229"/>
        <end position="249"/>
    </location>
</feature>
<proteinExistence type="predicted"/>
<evidence type="ECO:0000256" key="1">
    <source>
        <dbReference type="SAM" id="Phobius"/>
    </source>
</evidence>
<feature type="transmembrane region" description="Helical" evidence="1">
    <location>
        <begin position="7"/>
        <end position="25"/>
    </location>
</feature>
<protein>
    <submittedName>
        <fullName evidence="2">Uncharacterized protein</fullName>
    </submittedName>
</protein>
<keyword evidence="1" id="KW-0472">Membrane</keyword>
<feature type="transmembrane region" description="Helical" evidence="1">
    <location>
        <begin position="130"/>
        <end position="149"/>
    </location>
</feature>